<keyword evidence="1" id="KW-0472">Membrane</keyword>
<keyword evidence="1" id="KW-0812">Transmembrane</keyword>
<dbReference type="GeneID" id="20203244"/>
<dbReference type="KEGG" id="hro:HELRODRAFT_170493"/>
<sequence>MLNSFVLLPGLWSCLNENHYIAQKLFFCLLLVSFIPDAVIFGTVFSATYTGVGGIYILGIIAASFNLILKPISAAIIFLLLKKQGIPIFDGKDEVCSLSLDSWPTSTQTGDEERTNKNLREYSIRTSGHF</sequence>
<dbReference type="InParanoid" id="T1F345"/>
<keyword evidence="1" id="KW-1133">Transmembrane helix</keyword>
<dbReference type="EMBL" id="KB096222">
    <property type="protein sequence ID" value="ESO07182.1"/>
    <property type="molecule type" value="Genomic_DNA"/>
</dbReference>
<name>T1F345_HELRO</name>
<dbReference type="EMBL" id="AMQM01003573">
    <property type="status" value="NOT_ANNOTATED_CDS"/>
    <property type="molecule type" value="Genomic_DNA"/>
</dbReference>
<dbReference type="EnsemblMetazoa" id="HelroT170493">
    <property type="protein sequence ID" value="HelroP170493"/>
    <property type="gene ID" value="HelroG170493"/>
</dbReference>
<reference evidence="3" key="3">
    <citation type="submission" date="2015-06" db="UniProtKB">
        <authorList>
            <consortium name="EnsemblMetazoa"/>
        </authorList>
    </citation>
    <scope>IDENTIFICATION</scope>
</reference>
<feature type="transmembrane region" description="Helical" evidence="1">
    <location>
        <begin position="25"/>
        <end position="49"/>
    </location>
</feature>
<feature type="transmembrane region" description="Helical" evidence="1">
    <location>
        <begin position="55"/>
        <end position="81"/>
    </location>
</feature>
<keyword evidence="4" id="KW-1185">Reference proteome</keyword>
<evidence type="ECO:0000313" key="2">
    <source>
        <dbReference type="EMBL" id="ESO07182.1"/>
    </source>
</evidence>
<reference evidence="4" key="1">
    <citation type="submission" date="2012-12" db="EMBL/GenBank/DDBJ databases">
        <authorList>
            <person name="Hellsten U."/>
            <person name="Grimwood J."/>
            <person name="Chapman J.A."/>
            <person name="Shapiro H."/>
            <person name="Aerts A."/>
            <person name="Otillar R.P."/>
            <person name="Terry A.Y."/>
            <person name="Boore J.L."/>
            <person name="Simakov O."/>
            <person name="Marletaz F."/>
            <person name="Cho S.-J."/>
            <person name="Edsinger-Gonzales E."/>
            <person name="Havlak P."/>
            <person name="Kuo D.-H."/>
            <person name="Larsson T."/>
            <person name="Lv J."/>
            <person name="Arendt D."/>
            <person name="Savage R."/>
            <person name="Osoegawa K."/>
            <person name="de Jong P."/>
            <person name="Lindberg D.R."/>
            <person name="Seaver E.C."/>
            <person name="Weisblat D.A."/>
            <person name="Putnam N.H."/>
            <person name="Grigoriev I.V."/>
            <person name="Rokhsar D.S."/>
        </authorList>
    </citation>
    <scope>NUCLEOTIDE SEQUENCE</scope>
</reference>
<gene>
    <name evidence="3" type="primary">20203244</name>
    <name evidence="2" type="ORF">HELRODRAFT_170493</name>
</gene>
<evidence type="ECO:0000313" key="3">
    <source>
        <dbReference type="EnsemblMetazoa" id="HelroP170493"/>
    </source>
</evidence>
<dbReference type="AlphaFoldDB" id="T1F345"/>
<organism evidence="3 4">
    <name type="scientific">Helobdella robusta</name>
    <name type="common">Californian leech</name>
    <dbReference type="NCBI Taxonomy" id="6412"/>
    <lineage>
        <taxon>Eukaryota</taxon>
        <taxon>Metazoa</taxon>
        <taxon>Spiralia</taxon>
        <taxon>Lophotrochozoa</taxon>
        <taxon>Annelida</taxon>
        <taxon>Clitellata</taxon>
        <taxon>Hirudinea</taxon>
        <taxon>Rhynchobdellida</taxon>
        <taxon>Glossiphoniidae</taxon>
        <taxon>Helobdella</taxon>
    </lineage>
</organism>
<evidence type="ECO:0000256" key="1">
    <source>
        <dbReference type="SAM" id="Phobius"/>
    </source>
</evidence>
<dbReference type="CTD" id="20203244"/>
<dbReference type="Proteomes" id="UP000015101">
    <property type="component" value="Unassembled WGS sequence"/>
</dbReference>
<evidence type="ECO:0000313" key="4">
    <source>
        <dbReference type="Proteomes" id="UP000015101"/>
    </source>
</evidence>
<dbReference type="RefSeq" id="XP_009014560.1">
    <property type="nucleotide sequence ID" value="XM_009016312.1"/>
</dbReference>
<accession>T1F345</accession>
<dbReference type="HOGENOM" id="CLU_1940368_0_0_1"/>
<reference evidence="2 4" key="2">
    <citation type="journal article" date="2013" name="Nature">
        <title>Insights into bilaterian evolution from three spiralian genomes.</title>
        <authorList>
            <person name="Simakov O."/>
            <person name="Marletaz F."/>
            <person name="Cho S.J."/>
            <person name="Edsinger-Gonzales E."/>
            <person name="Havlak P."/>
            <person name="Hellsten U."/>
            <person name="Kuo D.H."/>
            <person name="Larsson T."/>
            <person name="Lv J."/>
            <person name="Arendt D."/>
            <person name="Savage R."/>
            <person name="Osoegawa K."/>
            <person name="de Jong P."/>
            <person name="Grimwood J."/>
            <person name="Chapman J.A."/>
            <person name="Shapiro H."/>
            <person name="Aerts A."/>
            <person name="Otillar R.P."/>
            <person name="Terry A.Y."/>
            <person name="Boore J.L."/>
            <person name="Grigoriev I.V."/>
            <person name="Lindberg D.R."/>
            <person name="Seaver E.C."/>
            <person name="Weisblat D.A."/>
            <person name="Putnam N.H."/>
            <person name="Rokhsar D.S."/>
        </authorList>
    </citation>
    <scope>NUCLEOTIDE SEQUENCE</scope>
</reference>
<protein>
    <submittedName>
        <fullName evidence="2 3">Uncharacterized protein</fullName>
    </submittedName>
</protein>
<proteinExistence type="predicted"/>